<evidence type="ECO:0000313" key="2">
    <source>
        <dbReference type="Proteomes" id="UP000324222"/>
    </source>
</evidence>
<sequence>MLCMDSDSLLKGLLTLLYHDPQTPTTSYLRMILGVLTSVGVAKACINVIMSRDITCLQSSDSYNFIPKDDLGSTDKCRSGCGLFICGYISANHYTDTEVSRWLPADMSSTRAEQNAALEALHIVAPLHKNVYFFVDSQASLCTLQSISPVDCELVNKCLDLIHALEGAGATVHFTWIPSHVDVGLHEKTDLVDTVDPWH</sequence>
<proteinExistence type="predicted"/>
<dbReference type="GO" id="GO:0003676">
    <property type="term" value="F:nucleic acid binding"/>
    <property type="evidence" value="ECO:0007669"/>
    <property type="project" value="InterPro"/>
</dbReference>
<comment type="caution">
    <text evidence="1">The sequence shown here is derived from an EMBL/GenBank/DDBJ whole genome shotgun (WGS) entry which is preliminary data.</text>
</comment>
<dbReference type="SUPFAM" id="SSF53098">
    <property type="entry name" value="Ribonuclease H-like"/>
    <property type="match status" value="1"/>
</dbReference>
<dbReference type="InterPro" id="IPR012337">
    <property type="entry name" value="RNaseH-like_sf"/>
</dbReference>
<keyword evidence="2" id="KW-1185">Reference proteome</keyword>
<dbReference type="Proteomes" id="UP000324222">
    <property type="component" value="Unassembled WGS sequence"/>
</dbReference>
<dbReference type="AlphaFoldDB" id="A0A5B7G3X6"/>
<gene>
    <name evidence="1" type="ORF">E2C01_047550</name>
</gene>
<organism evidence="1 2">
    <name type="scientific">Portunus trituberculatus</name>
    <name type="common">Swimming crab</name>
    <name type="synonym">Neptunus trituberculatus</name>
    <dbReference type="NCBI Taxonomy" id="210409"/>
    <lineage>
        <taxon>Eukaryota</taxon>
        <taxon>Metazoa</taxon>
        <taxon>Ecdysozoa</taxon>
        <taxon>Arthropoda</taxon>
        <taxon>Crustacea</taxon>
        <taxon>Multicrustacea</taxon>
        <taxon>Malacostraca</taxon>
        <taxon>Eumalacostraca</taxon>
        <taxon>Eucarida</taxon>
        <taxon>Decapoda</taxon>
        <taxon>Pleocyemata</taxon>
        <taxon>Brachyura</taxon>
        <taxon>Eubrachyura</taxon>
        <taxon>Portunoidea</taxon>
        <taxon>Portunidae</taxon>
        <taxon>Portuninae</taxon>
        <taxon>Portunus</taxon>
    </lineage>
</organism>
<protein>
    <recommendedName>
        <fullName evidence="3">RNase H type-1 domain-containing protein</fullName>
    </recommendedName>
</protein>
<dbReference type="EMBL" id="VSRR010011786">
    <property type="protein sequence ID" value="MPC53652.1"/>
    <property type="molecule type" value="Genomic_DNA"/>
</dbReference>
<dbReference type="Gene3D" id="3.30.420.10">
    <property type="entry name" value="Ribonuclease H-like superfamily/Ribonuclease H"/>
    <property type="match status" value="1"/>
</dbReference>
<dbReference type="OrthoDB" id="6379915at2759"/>
<accession>A0A5B7G3X6</accession>
<evidence type="ECO:0008006" key="3">
    <source>
        <dbReference type="Google" id="ProtNLM"/>
    </source>
</evidence>
<reference evidence="1 2" key="1">
    <citation type="submission" date="2019-05" db="EMBL/GenBank/DDBJ databases">
        <title>Another draft genome of Portunus trituberculatus and its Hox gene families provides insights of decapod evolution.</title>
        <authorList>
            <person name="Jeong J.-H."/>
            <person name="Song I."/>
            <person name="Kim S."/>
            <person name="Choi T."/>
            <person name="Kim D."/>
            <person name="Ryu S."/>
            <person name="Kim W."/>
        </authorList>
    </citation>
    <scope>NUCLEOTIDE SEQUENCE [LARGE SCALE GENOMIC DNA]</scope>
    <source>
        <tissue evidence="1">Muscle</tissue>
    </source>
</reference>
<evidence type="ECO:0000313" key="1">
    <source>
        <dbReference type="EMBL" id="MPC53652.1"/>
    </source>
</evidence>
<name>A0A5B7G3X6_PORTR</name>
<dbReference type="InterPro" id="IPR036397">
    <property type="entry name" value="RNaseH_sf"/>
</dbReference>